<feature type="domain" description="Reverse transcriptase" evidence="7">
    <location>
        <begin position="207"/>
        <end position="385"/>
    </location>
</feature>
<dbReference type="InterPro" id="IPR043128">
    <property type="entry name" value="Rev_trsase/Diguanyl_cyclase"/>
</dbReference>
<dbReference type="InterPro" id="IPR043502">
    <property type="entry name" value="DNA/RNA_pol_sf"/>
</dbReference>
<dbReference type="InParanoid" id="A0A7M7P7Z2"/>
<name>A0A7M7P7Z2_STRPU</name>
<dbReference type="InterPro" id="IPR000477">
    <property type="entry name" value="RT_dom"/>
</dbReference>
<organism evidence="8 9">
    <name type="scientific">Strongylocentrotus purpuratus</name>
    <name type="common">Purple sea urchin</name>
    <dbReference type="NCBI Taxonomy" id="7668"/>
    <lineage>
        <taxon>Eukaryota</taxon>
        <taxon>Metazoa</taxon>
        <taxon>Echinodermata</taxon>
        <taxon>Eleutherozoa</taxon>
        <taxon>Echinozoa</taxon>
        <taxon>Echinoidea</taxon>
        <taxon>Euechinoidea</taxon>
        <taxon>Echinacea</taxon>
        <taxon>Camarodonta</taxon>
        <taxon>Echinidea</taxon>
        <taxon>Strongylocentrotidae</taxon>
        <taxon>Strongylocentrotus</taxon>
    </lineage>
</organism>
<keyword evidence="1" id="KW-0808">Transferase</keyword>
<dbReference type="GO" id="GO:0016787">
    <property type="term" value="F:hydrolase activity"/>
    <property type="evidence" value="ECO:0007669"/>
    <property type="project" value="UniProtKB-KW"/>
</dbReference>
<dbReference type="CDD" id="cd01647">
    <property type="entry name" value="RT_LTR"/>
    <property type="match status" value="1"/>
</dbReference>
<dbReference type="KEGG" id="spu:115926505"/>
<reference evidence="8" key="2">
    <citation type="submission" date="2021-01" db="UniProtKB">
        <authorList>
            <consortium name="EnsemblMetazoa"/>
        </authorList>
    </citation>
    <scope>IDENTIFICATION</scope>
</reference>
<dbReference type="OrthoDB" id="775972at2759"/>
<dbReference type="InterPro" id="IPR050951">
    <property type="entry name" value="Retrovirus_Pol_polyprotein"/>
</dbReference>
<dbReference type="EnsemblMetazoa" id="XM_030991269">
    <property type="protein sequence ID" value="XP_030847129"/>
    <property type="gene ID" value="LOC115926505"/>
</dbReference>
<dbReference type="FunFam" id="1.10.340.70:FF:000003">
    <property type="entry name" value="Protein CBG25708"/>
    <property type="match status" value="1"/>
</dbReference>
<evidence type="ECO:0000259" key="7">
    <source>
        <dbReference type="PROSITE" id="PS50878"/>
    </source>
</evidence>
<evidence type="ECO:0000256" key="1">
    <source>
        <dbReference type="ARBA" id="ARBA00022679"/>
    </source>
</evidence>
<proteinExistence type="predicted"/>
<dbReference type="InterPro" id="IPR041588">
    <property type="entry name" value="Integrase_H2C2"/>
</dbReference>
<evidence type="ECO:0000313" key="9">
    <source>
        <dbReference type="Proteomes" id="UP000007110"/>
    </source>
</evidence>
<dbReference type="CDD" id="cd09274">
    <property type="entry name" value="RNase_HI_RT_Ty3"/>
    <property type="match status" value="1"/>
</dbReference>
<dbReference type="Pfam" id="PF17917">
    <property type="entry name" value="RT_RNaseH"/>
    <property type="match status" value="1"/>
</dbReference>
<accession>A0A7M7P7Z2</accession>
<reference evidence="9" key="1">
    <citation type="submission" date="2015-02" db="EMBL/GenBank/DDBJ databases">
        <title>Genome sequencing for Strongylocentrotus purpuratus.</title>
        <authorList>
            <person name="Murali S."/>
            <person name="Liu Y."/>
            <person name="Vee V."/>
            <person name="English A."/>
            <person name="Wang M."/>
            <person name="Skinner E."/>
            <person name="Han Y."/>
            <person name="Muzny D.M."/>
            <person name="Worley K.C."/>
            <person name="Gibbs R.A."/>
        </authorList>
    </citation>
    <scope>NUCLEOTIDE SEQUENCE</scope>
</reference>
<dbReference type="Pfam" id="PF00078">
    <property type="entry name" value="RVT_1"/>
    <property type="match status" value="1"/>
</dbReference>
<keyword evidence="4" id="KW-0255">Endonuclease</keyword>
<dbReference type="Pfam" id="PF17921">
    <property type="entry name" value="Integrase_H2C2"/>
    <property type="match status" value="1"/>
</dbReference>
<evidence type="ECO:0000256" key="3">
    <source>
        <dbReference type="ARBA" id="ARBA00022722"/>
    </source>
</evidence>
<dbReference type="OMA" id="EQGCVLW"/>
<dbReference type="Proteomes" id="UP000007110">
    <property type="component" value="Unassembled WGS sequence"/>
</dbReference>
<dbReference type="PANTHER" id="PTHR37984">
    <property type="entry name" value="PROTEIN CBG26694"/>
    <property type="match status" value="1"/>
</dbReference>
<keyword evidence="6" id="KW-0695">RNA-directed DNA polymerase</keyword>
<dbReference type="PANTHER" id="PTHR37984:SF5">
    <property type="entry name" value="PROTEIN NYNRIN-LIKE"/>
    <property type="match status" value="1"/>
</dbReference>
<evidence type="ECO:0000256" key="6">
    <source>
        <dbReference type="ARBA" id="ARBA00022918"/>
    </source>
</evidence>
<dbReference type="Gene3D" id="3.10.10.10">
    <property type="entry name" value="HIV Type 1 Reverse Transcriptase, subunit A, domain 1"/>
    <property type="match status" value="1"/>
</dbReference>
<keyword evidence="9" id="KW-1185">Reference proteome</keyword>
<dbReference type="SUPFAM" id="SSF56672">
    <property type="entry name" value="DNA/RNA polymerases"/>
    <property type="match status" value="1"/>
</dbReference>
<dbReference type="Gene3D" id="1.10.340.70">
    <property type="match status" value="1"/>
</dbReference>
<sequence length="766" mass="87190">MASTTGRAESYNPDIEQYESYRERMDYYFVANDISDERKKVAVSELTLKEVDEALKEHYNPKPPVMLERYKFYQRNQRADENIATYYAELKKMAETCDFSTFRKEALRDRFVCGLAEESVERRLMSEDDITIEKAVKLATSMEAAMVHHKIKKAIADSEVFDSSVGRIKGQAKLKVKSDAEPRFFKPRPIPFAIKDKVAEEIDRLVKKGVLEPVEFSDWAAPVVPVQKPDGKIRLCGDYKITVNPQLEVKEYPMPRPEELFASLQGGKKFTKLDLKNAYQQVDLEEKSRQYVTINTHLGLYRYTRLPFGVSSAPAIFQECMDKILHGLKGVGCYLDNIIVTGSSDKEHASNLESVLKRLSQFGLRLKRSKCAFMQDSVEYLGHVVDAGGLHPSPSRVEAIASASPPKDASEVQSFTGLINYYRKFIPNLASILKPIDGLKKKQVFEWTTECQKVFDLVKKILSSSKILVYFDPSKEVTLAVDASPYGIGAVISHVTEEGDKPIAYASRKLTKAEMNYSQLEKEALAIVYGVRYFHQYLCGRKFMLLTDHKPLTFLLGPKKGIPVLADSRLQRWAILLSGYVYDIKYRTSQQNANADFLSRLPGSGKVESEEDEFVVKWTEEATQMNETQLKSLPVTADRVRRATDTDRVLPKVRFFVQNGWPCRDEISPELQVWLRKKDEMTVESGCLLWGIRVIIPDGLQQHILEELHRGHQGMVRMKSLARMHVYWPGLDQDIERLVQACSSCQTMQTLPPAAPVNPWAWPAMA</sequence>
<dbReference type="AlphaFoldDB" id="A0A7M7P7Z2"/>
<dbReference type="RefSeq" id="XP_030847129.1">
    <property type="nucleotide sequence ID" value="XM_030991269.1"/>
</dbReference>
<evidence type="ECO:0000256" key="4">
    <source>
        <dbReference type="ARBA" id="ARBA00022759"/>
    </source>
</evidence>
<dbReference type="GO" id="GO:0003964">
    <property type="term" value="F:RNA-directed DNA polymerase activity"/>
    <property type="evidence" value="ECO:0007669"/>
    <property type="project" value="UniProtKB-KW"/>
</dbReference>
<protein>
    <recommendedName>
        <fullName evidence="7">Reverse transcriptase domain-containing protein</fullName>
    </recommendedName>
</protein>
<evidence type="ECO:0000313" key="8">
    <source>
        <dbReference type="EnsemblMetazoa" id="XP_030847129"/>
    </source>
</evidence>
<keyword evidence="5" id="KW-0378">Hydrolase</keyword>
<dbReference type="GO" id="GO:0004519">
    <property type="term" value="F:endonuclease activity"/>
    <property type="evidence" value="ECO:0007669"/>
    <property type="project" value="UniProtKB-KW"/>
</dbReference>
<keyword evidence="2" id="KW-0548">Nucleotidyltransferase</keyword>
<evidence type="ECO:0000256" key="2">
    <source>
        <dbReference type="ARBA" id="ARBA00022695"/>
    </source>
</evidence>
<dbReference type="FunFam" id="3.30.70.270:FF:000063">
    <property type="entry name" value="Zinc knuckle domaincontaining protein"/>
    <property type="match status" value="1"/>
</dbReference>
<keyword evidence="3" id="KW-0540">Nuclease</keyword>
<dbReference type="PROSITE" id="PS50878">
    <property type="entry name" value="RT_POL"/>
    <property type="match status" value="1"/>
</dbReference>
<evidence type="ECO:0000256" key="5">
    <source>
        <dbReference type="ARBA" id="ARBA00022801"/>
    </source>
</evidence>
<dbReference type="GeneID" id="115926505"/>
<dbReference type="InterPro" id="IPR041373">
    <property type="entry name" value="RT_RNaseH"/>
</dbReference>
<dbReference type="Gene3D" id="3.30.70.270">
    <property type="match status" value="2"/>
</dbReference>